<organism evidence="1 2">
    <name type="scientific">Phlebia brevispora</name>
    <dbReference type="NCBI Taxonomy" id="194682"/>
    <lineage>
        <taxon>Eukaryota</taxon>
        <taxon>Fungi</taxon>
        <taxon>Dikarya</taxon>
        <taxon>Basidiomycota</taxon>
        <taxon>Agaricomycotina</taxon>
        <taxon>Agaricomycetes</taxon>
        <taxon>Polyporales</taxon>
        <taxon>Meruliaceae</taxon>
        <taxon>Phlebia</taxon>
    </lineage>
</organism>
<sequence length="84" mass="9070">MVKTSLRTREAGRQFAVLARLGKAGPFQCEPNASATLTTLTNAVTTTHATSQLYAEFTSIQPRTIASALADNDEANDSSRHYLL</sequence>
<evidence type="ECO:0000313" key="1">
    <source>
        <dbReference type="EMBL" id="KAJ3524410.1"/>
    </source>
</evidence>
<accession>A0ACC1RRH7</accession>
<reference evidence="1" key="1">
    <citation type="submission" date="2022-07" db="EMBL/GenBank/DDBJ databases">
        <title>Genome Sequence of Phlebia brevispora.</title>
        <authorList>
            <person name="Buettner E."/>
        </authorList>
    </citation>
    <scope>NUCLEOTIDE SEQUENCE</scope>
    <source>
        <strain evidence="1">MPL23</strain>
    </source>
</reference>
<dbReference type="Proteomes" id="UP001148662">
    <property type="component" value="Unassembled WGS sequence"/>
</dbReference>
<name>A0ACC1RRH7_9APHY</name>
<keyword evidence="2" id="KW-1185">Reference proteome</keyword>
<dbReference type="EMBL" id="JANHOG010002344">
    <property type="protein sequence ID" value="KAJ3524410.1"/>
    <property type="molecule type" value="Genomic_DNA"/>
</dbReference>
<evidence type="ECO:0000313" key="2">
    <source>
        <dbReference type="Proteomes" id="UP001148662"/>
    </source>
</evidence>
<protein>
    <submittedName>
        <fullName evidence="1">Uncharacterized protein</fullName>
    </submittedName>
</protein>
<comment type="caution">
    <text evidence="1">The sequence shown here is derived from an EMBL/GenBank/DDBJ whole genome shotgun (WGS) entry which is preliminary data.</text>
</comment>
<proteinExistence type="predicted"/>
<gene>
    <name evidence="1" type="ORF">NM688_g8568</name>
</gene>